<sequence>MAFDDISLTHTPVPEPSGMVLAATAFGLGLLRRKRPA</sequence>
<evidence type="ECO:0000259" key="1">
    <source>
        <dbReference type="Pfam" id="PF07589"/>
    </source>
</evidence>
<organism evidence="2 3">
    <name type="scientific">Luteolibacter rhizosphaerae</name>
    <dbReference type="NCBI Taxonomy" id="2989719"/>
    <lineage>
        <taxon>Bacteria</taxon>
        <taxon>Pseudomonadati</taxon>
        <taxon>Verrucomicrobiota</taxon>
        <taxon>Verrucomicrobiia</taxon>
        <taxon>Verrucomicrobiales</taxon>
        <taxon>Verrucomicrobiaceae</taxon>
        <taxon>Luteolibacter</taxon>
    </lineage>
</organism>
<dbReference type="Proteomes" id="UP001165653">
    <property type="component" value="Unassembled WGS sequence"/>
</dbReference>
<proteinExistence type="predicted"/>
<feature type="domain" description="Ice-binding protein C-terminal" evidence="1">
    <location>
        <begin position="12"/>
        <end position="34"/>
    </location>
</feature>
<dbReference type="NCBIfam" id="TIGR02595">
    <property type="entry name" value="PEP_CTERM"/>
    <property type="match status" value="1"/>
</dbReference>
<comment type="caution">
    <text evidence="2">The sequence shown here is derived from an EMBL/GenBank/DDBJ whole genome shotgun (WGS) entry which is preliminary data.</text>
</comment>
<protein>
    <submittedName>
        <fullName evidence="2">PEP-CTERM sorting domain-containing protein</fullName>
    </submittedName>
</protein>
<evidence type="ECO:0000313" key="3">
    <source>
        <dbReference type="Proteomes" id="UP001165653"/>
    </source>
</evidence>
<name>A0ABT3FZC5_9BACT</name>
<dbReference type="Pfam" id="PF07589">
    <property type="entry name" value="PEP-CTERM"/>
    <property type="match status" value="1"/>
</dbReference>
<keyword evidence="3" id="KW-1185">Reference proteome</keyword>
<reference evidence="2" key="1">
    <citation type="submission" date="2022-10" db="EMBL/GenBank/DDBJ databases">
        <title>Luteolibacter sp. GHJ8, whole genome shotgun sequencing project.</title>
        <authorList>
            <person name="Zhao G."/>
            <person name="Shen L."/>
        </authorList>
    </citation>
    <scope>NUCLEOTIDE SEQUENCE</scope>
    <source>
        <strain evidence="2">GHJ8</strain>
    </source>
</reference>
<dbReference type="InterPro" id="IPR013424">
    <property type="entry name" value="Ice-binding_C"/>
</dbReference>
<accession>A0ABT3FZC5</accession>
<dbReference type="EMBL" id="JAPDDR010000002">
    <property type="protein sequence ID" value="MCW1912616.1"/>
    <property type="molecule type" value="Genomic_DNA"/>
</dbReference>
<gene>
    <name evidence="2" type="ORF">OJ996_03455</name>
</gene>
<dbReference type="RefSeq" id="WP_264511196.1">
    <property type="nucleotide sequence ID" value="NZ_JAPDDR010000002.1"/>
</dbReference>
<evidence type="ECO:0000313" key="2">
    <source>
        <dbReference type="EMBL" id="MCW1912616.1"/>
    </source>
</evidence>